<name>A0A1R1QZG4_9BACI</name>
<dbReference type="EMBL" id="MTJL01000001">
    <property type="protein sequence ID" value="OMI10077.1"/>
    <property type="molecule type" value="Genomic_DNA"/>
</dbReference>
<dbReference type="Gene3D" id="3.40.50.300">
    <property type="entry name" value="P-loop containing nucleotide triphosphate hydrolases"/>
    <property type="match status" value="2"/>
</dbReference>
<evidence type="ECO:0000313" key="3">
    <source>
        <dbReference type="Proteomes" id="UP000187367"/>
    </source>
</evidence>
<proteinExistence type="predicted"/>
<dbReference type="AlphaFoldDB" id="A0A1R1QZG4"/>
<protein>
    <recommendedName>
        <fullName evidence="1">Helicase HerA central domain-containing protein</fullName>
    </recommendedName>
</protein>
<gene>
    <name evidence="2" type="ORF">BW143_00300</name>
</gene>
<dbReference type="RefSeq" id="WP_076797415.1">
    <property type="nucleotide sequence ID" value="NZ_JARMMK010000012.1"/>
</dbReference>
<organism evidence="2 3">
    <name type="scientific">Bacillus swezeyi</name>
    <dbReference type="NCBI Taxonomy" id="1925020"/>
    <lineage>
        <taxon>Bacteria</taxon>
        <taxon>Bacillati</taxon>
        <taxon>Bacillota</taxon>
        <taxon>Bacilli</taxon>
        <taxon>Bacillales</taxon>
        <taxon>Bacillaceae</taxon>
        <taxon>Bacillus</taxon>
    </lineage>
</organism>
<evidence type="ECO:0000313" key="2">
    <source>
        <dbReference type="EMBL" id="OMI10077.1"/>
    </source>
</evidence>
<keyword evidence="3" id="KW-1185">Reference proteome</keyword>
<reference evidence="2 3" key="1">
    <citation type="submission" date="2017-01" db="EMBL/GenBank/DDBJ databases">
        <title>Bacillus phylogenomics.</title>
        <authorList>
            <person name="Dunlap C."/>
        </authorList>
    </citation>
    <scope>NUCLEOTIDE SEQUENCE [LARGE SCALE GENOMIC DNA]</scope>
    <source>
        <strain evidence="2 3">NRRL B-41282</strain>
    </source>
</reference>
<dbReference type="InterPro" id="IPR027417">
    <property type="entry name" value="P-loop_NTPase"/>
</dbReference>
<dbReference type="Pfam" id="PF01935">
    <property type="entry name" value="DUF87"/>
    <property type="match status" value="1"/>
</dbReference>
<feature type="domain" description="Helicase HerA central" evidence="1">
    <location>
        <begin position="141"/>
        <end position="278"/>
    </location>
</feature>
<accession>A0A1R1QZG4</accession>
<dbReference type="PANTHER" id="PTHR42957:SF1">
    <property type="entry name" value="HELICASE MJ1565-RELATED"/>
    <property type="match status" value="1"/>
</dbReference>
<dbReference type="InterPro" id="IPR008571">
    <property type="entry name" value="HerA-like"/>
</dbReference>
<dbReference type="Proteomes" id="UP000187367">
    <property type="component" value="Unassembled WGS sequence"/>
</dbReference>
<dbReference type="SUPFAM" id="SSF52540">
    <property type="entry name" value="P-loop containing nucleoside triphosphate hydrolases"/>
    <property type="match status" value="1"/>
</dbReference>
<evidence type="ECO:0000259" key="1">
    <source>
        <dbReference type="Pfam" id="PF01935"/>
    </source>
</evidence>
<comment type="caution">
    <text evidence="2">The sequence shown here is derived from an EMBL/GenBank/DDBJ whole genome shotgun (WGS) entry which is preliminary data.</text>
</comment>
<dbReference type="PANTHER" id="PTHR42957">
    <property type="entry name" value="HELICASE MJ1565-RELATED"/>
    <property type="match status" value="1"/>
</dbReference>
<dbReference type="InterPro" id="IPR002789">
    <property type="entry name" value="HerA_central"/>
</dbReference>
<sequence>MDSLEIGIIVEVKGFISKIATFDNTNHATFIQNGDLIKNVSVNSFVVISQGFIKIIARINSETVWDIHNNIKEYNLDQRFSKSSIKRVLEVQTIGYIKHNKFYSGASFLPMIGNLCSIPSTEDINKIYINNYAENANGISINIGKSLIEQNTIKLPVDLFFASHIGIFGNSGSGKSNTLHKLYYELFSLNNLSNIKNSSLFLVLDFNGEYVLDNSFGISKEDKNIYELSSSKTSPHKFPIETSTFFDLEMLSVLFSATTQTQMPFLSRIMTGINKYGHSMNSLSNWISSLIRRIFSGKPNADVKERLVQTLKSNFPGISDYINPIIQSEIFGGSGTLCFALLDVRVYFNGDWNDKYEEALKIQELITYMKKQTIDLFLDFQVRCELQLINDMLYGNVIPDHIDPLIKRIHSRINNIKKYIDLKEKLPEQKFLQIVSLKNLNQDAKKILSLLISKMYFDQHKRNNLDNKKSFHLIIDEAHNVLSTQSAREHENGKDYRLDLFEEIIKEGRKFSFFLTLSSQRPADISPTILSQVHNFFLHKLVNERDLQIIDNSISTIDKISKSMLPILAQGVCIVSGTAISMPITVSVDFIEDIRLRPKSDTISLTDYWT</sequence>